<evidence type="ECO:0000256" key="1">
    <source>
        <dbReference type="SAM" id="Phobius"/>
    </source>
</evidence>
<evidence type="ECO:0000313" key="2">
    <source>
        <dbReference type="EMBL" id="SDM80865.1"/>
    </source>
</evidence>
<feature type="transmembrane region" description="Helical" evidence="1">
    <location>
        <begin position="31"/>
        <end position="51"/>
    </location>
</feature>
<dbReference type="RefSeq" id="WP_143007753.1">
    <property type="nucleotide sequence ID" value="NZ_FNHH01000024.1"/>
</dbReference>
<dbReference type="OrthoDB" id="853534at2"/>
<gene>
    <name evidence="2" type="ORF">SAMN05421813_12417</name>
</gene>
<keyword evidence="1" id="KW-0472">Membrane</keyword>
<accession>A0A1G9WA48</accession>
<reference evidence="3" key="1">
    <citation type="submission" date="2016-10" db="EMBL/GenBank/DDBJ databases">
        <authorList>
            <person name="Varghese N."/>
            <person name="Submissions S."/>
        </authorList>
    </citation>
    <scope>NUCLEOTIDE SEQUENCE [LARGE SCALE GENOMIC DNA]</scope>
    <source>
        <strain evidence="3">DSM 24536</strain>
    </source>
</reference>
<feature type="transmembrane region" description="Helical" evidence="1">
    <location>
        <begin position="7"/>
        <end position="25"/>
    </location>
</feature>
<organism evidence="2 3">
    <name type="scientific">Daejeonella rubra</name>
    <dbReference type="NCBI Taxonomy" id="990371"/>
    <lineage>
        <taxon>Bacteria</taxon>
        <taxon>Pseudomonadati</taxon>
        <taxon>Bacteroidota</taxon>
        <taxon>Sphingobacteriia</taxon>
        <taxon>Sphingobacteriales</taxon>
        <taxon>Sphingobacteriaceae</taxon>
        <taxon>Daejeonella</taxon>
    </lineage>
</organism>
<dbReference type="Proteomes" id="UP000199226">
    <property type="component" value="Unassembled WGS sequence"/>
</dbReference>
<protein>
    <submittedName>
        <fullName evidence="2">Uncharacterized protein</fullName>
    </submittedName>
</protein>
<dbReference type="EMBL" id="FNHH01000024">
    <property type="protein sequence ID" value="SDM80865.1"/>
    <property type="molecule type" value="Genomic_DNA"/>
</dbReference>
<proteinExistence type="predicted"/>
<name>A0A1G9WA48_9SPHI</name>
<keyword evidence="3" id="KW-1185">Reference proteome</keyword>
<evidence type="ECO:0000313" key="3">
    <source>
        <dbReference type="Proteomes" id="UP000199226"/>
    </source>
</evidence>
<dbReference type="AlphaFoldDB" id="A0A1G9WA48"/>
<keyword evidence="1" id="KW-1133">Transmembrane helix</keyword>
<sequence>MNRIKFLILLIIPSFIVGILIGYLDEMYGDKYFNLVISLWIIVYIPLLLIFRMRNLGFTIKEGFKAMVPFWGSNLRNRIWFEK</sequence>
<keyword evidence="1" id="KW-0812">Transmembrane</keyword>